<evidence type="ECO:0000256" key="1">
    <source>
        <dbReference type="SAM" id="MobiDB-lite"/>
    </source>
</evidence>
<reference evidence="3" key="1">
    <citation type="journal article" date="2020" name="Stud. Mycol.">
        <title>101 Dothideomycetes genomes: A test case for predicting lifestyles and emergence of pathogens.</title>
        <authorList>
            <person name="Haridas S."/>
            <person name="Albert R."/>
            <person name="Binder M."/>
            <person name="Bloem J."/>
            <person name="LaButti K."/>
            <person name="Salamov A."/>
            <person name="Andreopoulos B."/>
            <person name="Baker S."/>
            <person name="Barry K."/>
            <person name="Bills G."/>
            <person name="Bluhm B."/>
            <person name="Cannon C."/>
            <person name="Castanera R."/>
            <person name="Culley D."/>
            <person name="Daum C."/>
            <person name="Ezra D."/>
            <person name="Gonzalez J."/>
            <person name="Henrissat B."/>
            <person name="Kuo A."/>
            <person name="Liang C."/>
            <person name="Lipzen A."/>
            <person name="Lutzoni F."/>
            <person name="Magnuson J."/>
            <person name="Mondo S."/>
            <person name="Nolan M."/>
            <person name="Ohm R."/>
            <person name="Pangilinan J."/>
            <person name="Park H.-J."/>
            <person name="Ramirez L."/>
            <person name="Alfaro M."/>
            <person name="Sun H."/>
            <person name="Tritt A."/>
            <person name="Yoshinaga Y."/>
            <person name="Zwiers L.-H."/>
            <person name="Turgeon B."/>
            <person name="Goodwin S."/>
            <person name="Spatafora J."/>
            <person name="Crous P."/>
            <person name="Grigoriev I."/>
        </authorList>
    </citation>
    <scope>NUCLEOTIDE SEQUENCE [LARGE SCALE GENOMIC DNA]</scope>
    <source>
        <strain evidence="3">CBS 304.66</strain>
    </source>
</reference>
<sequence length="202" mass="22318">MNDPKTSSPKLPKPADKPLPIHPLLSPSSRPLTSPPTISYMPTSLPSTLSTSLPSIPESRTITCPICLHTEKYVLYDEQGNRKAAACDACFHTFRARERKEREGGWLTSFPRLLEEEEGVVLRIGRVFGRRKGSGGKSIRSEAKIDPIQYDPGSPFKYNNFVYCINLPSSPSIVRNGSSDGPLQPGTTPPPEVAKQFYHTTH</sequence>
<accession>A0A9P4N6S9</accession>
<feature type="region of interest" description="Disordered" evidence="1">
    <location>
        <begin position="1"/>
        <end position="54"/>
    </location>
</feature>
<dbReference type="OrthoDB" id="2831558at2759"/>
<feature type="compositionally biased region" description="Low complexity" evidence="1">
    <location>
        <begin position="22"/>
        <end position="54"/>
    </location>
</feature>
<gene>
    <name evidence="2" type="ORF">CC78DRAFT_579800</name>
</gene>
<evidence type="ECO:0000313" key="2">
    <source>
        <dbReference type="EMBL" id="KAF2265109.1"/>
    </source>
</evidence>
<feature type="region of interest" description="Disordered" evidence="1">
    <location>
        <begin position="175"/>
        <end position="202"/>
    </location>
</feature>
<protein>
    <submittedName>
        <fullName evidence="2">Uncharacterized protein</fullName>
    </submittedName>
</protein>
<dbReference type="EMBL" id="ML986611">
    <property type="protein sequence ID" value="KAF2265109.1"/>
    <property type="molecule type" value="Genomic_DNA"/>
</dbReference>
<evidence type="ECO:0000313" key="3">
    <source>
        <dbReference type="Proteomes" id="UP000800093"/>
    </source>
</evidence>
<proteinExistence type="predicted"/>
<organism evidence="2 3">
    <name type="scientific">Lojkania enalia</name>
    <dbReference type="NCBI Taxonomy" id="147567"/>
    <lineage>
        <taxon>Eukaryota</taxon>
        <taxon>Fungi</taxon>
        <taxon>Dikarya</taxon>
        <taxon>Ascomycota</taxon>
        <taxon>Pezizomycotina</taxon>
        <taxon>Dothideomycetes</taxon>
        <taxon>Pleosporomycetidae</taxon>
        <taxon>Pleosporales</taxon>
        <taxon>Pleosporales incertae sedis</taxon>
        <taxon>Lojkania</taxon>
    </lineage>
</organism>
<dbReference type="Proteomes" id="UP000800093">
    <property type="component" value="Unassembled WGS sequence"/>
</dbReference>
<name>A0A9P4N6S9_9PLEO</name>
<dbReference type="AlphaFoldDB" id="A0A9P4N6S9"/>
<keyword evidence="3" id="KW-1185">Reference proteome</keyword>
<comment type="caution">
    <text evidence="2">The sequence shown here is derived from an EMBL/GenBank/DDBJ whole genome shotgun (WGS) entry which is preliminary data.</text>
</comment>